<evidence type="ECO:0000313" key="3">
    <source>
        <dbReference type="EMBL" id="MEM5947187.1"/>
    </source>
</evidence>
<feature type="domain" description="Uncharacterized protein TP-0789" evidence="2">
    <location>
        <begin position="74"/>
        <end position="254"/>
    </location>
</feature>
<feature type="chain" id="PRO_5046513454" evidence="1">
    <location>
        <begin position="22"/>
        <end position="254"/>
    </location>
</feature>
<reference evidence="3 4" key="1">
    <citation type="submission" date="2024-03" db="EMBL/GenBank/DDBJ databases">
        <title>Ignisphaera cupida sp. nov., a hyperthermophilic hydrolytic archaeon from a hot spring of Kamchatka, and proposal of Ignisphaeraceae fam. nov.</title>
        <authorList>
            <person name="Podosokorskaya O.A."/>
            <person name="Elcheninov A.G."/>
            <person name="Maltseva A.I."/>
            <person name="Zayulina K.S."/>
            <person name="Novikov A."/>
            <person name="Merkel A.Y."/>
        </authorList>
    </citation>
    <scope>NUCLEOTIDE SEQUENCE [LARGE SCALE GENOMIC DNA]</scope>
    <source>
        <strain evidence="3 4">38H-sp</strain>
    </source>
</reference>
<comment type="caution">
    <text evidence="3">The sequence shown here is derived from an EMBL/GenBank/DDBJ whole genome shotgun (WGS) entry which is preliminary data.</text>
</comment>
<feature type="signal peptide" evidence="1">
    <location>
        <begin position="1"/>
        <end position="21"/>
    </location>
</feature>
<dbReference type="CDD" id="cd16329">
    <property type="entry name" value="LolA_like"/>
    <property type="match status" value="1"/>
</dbReference>
<dbReference type="RefSeq" id="WP_420068638.1">
    <property type="nucleotide sequence ID" value="NZ_JBCHKQ010000001.1"/>
</dbReference>
<dbReference type="EMBL" id="JBCHKQ010000001">
    <property type="protein sequence ID" value="MEM5947187.1"/>
    <property type="molecule type" value="Genomic_DNA"/>
</dbReference>
<evidence type="ECO:0000259" key="2">
    <source>
        <dbReference type="Pfam" id="PF17131"/>
    </source>
</evidence>
<keyword evidence="1" id="KW-0732">Signal</keyword>
<dbReference type="Pfam" id="PF17131">
    <property type="entry name" value="LolA_like"/>
    <property type="match status" value="1"/>
</dbReference>
<dbReference type="InterPro" id="IPR033399">
    <property type="entry name" value="TP_0789-like"/>
</dbReference>
<dbReference type="Gene3D" id="2.50.20.10">
    <property type="entry name" value="Lipoprotein localisation LolA/LolB/LppX"/>
    <property type="match status" value="1"/>
</dbReference>
<protein>
    <submittedName>
        <fullName evidence="3">Outer membrane lipoprotein-sorting protein</fullName>
    </submittedName>
</protein>
<name>A0ABU9U939_9SPIR</name>
<evidence type="ECO:0000256" key="1">
    <source>
        <dbReference type="SAM" id="SignalP"/>
    </source>
</evidence>
<keyword evidence="4" id="KW-1185">Reference proteome</keyword>
<gene>
    <name evidence="3" type="ORF">WKV44_01395</name>
</gene>
<proteinExistence type="predicted"/>
<dbReference type="Proteomes" id="UP001466331">
    <property type="component" value="Unassembled WGS sequence"/>
</dbReference>
<sequence length="254" mass="29072">MNRFLSVFILFFMFCSVFVFAEDLSDANSILRSMELSLNPKVYHAVFKMESHYPDRPDPAVMVFESWYKEGVGSFIVVLEPARSKGMRFLQKEGSLWMYNPRAGSKRPVRLSARASFQGSLFSNHDVSDPQYTDDYDAKIMSVERVEHPELGIVDMYILEAVAKRSDVAYGRVVIYVVKDSLIPFKIKYYSRSDFLIKEMILSGVKDIAGALRPTIYRMDSFEQEGAYSVVEVSSMEALKELGDEMFSRSALTR</sequence>
<organism evidence="3 4">
    <name type="scientific">Rarispira pelagica</name>
    <dbReference type="NCBI Taxonomy" id="3141764"/>
    <lineage>
        <taxon>Bacteria</taxon>
        <taxon>Pseudomonadati</taxon>
        <taxon>Spirochaetota</taxon>
        <taxon>Spirochaetia</taxon>
        <taxon>Winmispirales</taxon>
        <taxon>Winmispiraceae</taxon>
        <taxon>Rarispira</taxon>
    </lineage>
</organism>
<keyword evidence="3" id="KW-0449">Lipoprotein</keyword>
<accession>A0ABU9U939</accession>
<evidence type="ECO:0000313" key="4">
    <source>
        <dbReference type="Proteomes" id="UP001466331"/>
    </source>
</evidence>